<gene>
    <name evidence="11" type="ORF">BQ4739_LOCUS1203</name>
</gene>
<reference evidence="11 12" key="1">
    <citation type="submission" date="2016-10" db="EMBL/GenBank/DDBJ databases">
        <authorList>
            <person name="Cai Z."/>
        </authorList>
    </citation>
    <scope>NUCLEOTIDE SEQUENCE [LARGE SCALE GENOMIC DNA]</scope>
</reference>
<keyword evidence="6" id="KW-0378">Hydrolase</keyword>
<protein>
    <recommendedName>
        <fullName evidence="10">Nudix hydrolase domain-containing protein</fullName>
    </recommendedName>
</protein>
<evidence type="ECO:0000313" key="11">
    <source>
        <dbReference type="EMBL" id="SZX60674.1"/>
    </source>
</evidence>
<comment type="subcellular location">
    <subcellularLocation>
        <location evidence="2">Cytoplasm</location>
    </subcellularLocation>
</comment>
<dbReference type="InterPro" id="IPR000086">
    <property type="entry name" value="NUDIX_hydrolase_dom"/>
</dbReference>
<dbReference type="PROSITE" id="PS51462">
    <property type="entry name" value="NUDIX"/>
    <property type="match status" value="1"/>
</dbReference>
<dbReference type="FunFam" id="3.90.79.10:FF:000003">
    <property type="entry name" value="M7GpppN-mRNA hydrolase isoform 2"/>
    <property type="match status" value="1"/>
</dbReference>
<evidence type="ECO:0000256" key="8">
    <source>
        <dbReference type="ARBA" id="ARBA00023211"/>
    </source>
</evidence>
<evidence type="ECO:0000313" key="12">
    <source>
        <dbReference type="Proteomes" id="UP000256970"/>
    </source>
</evidence>
<evidence type="ECO:0000256" key="1">
    <source>
        <dbReference type="ARBA" id="ARBA00001936"/>
    </source>
</evidence>
<dbReference type="GO" id="GO:0140933">
    <property type="term" value="F:5'-(N(7)-methylguanosine 5'-triphospho)-[mRNA] hydrolase activity"/>
    <property type="evidence" value="ECO:0007669"/>
    <property type="project" value="InterPro"/>
</dbReference>
<evidence type="ECO:0000256" key="7">
    <source>
        <dbReference type="ARBA" id="ARBA00022884"/>
    </source>
</evidence>
<dbReference type="SMART" id="SM01125">
    <property type="entry name" value="DCP2"/>
    <property type="match status" value="1"/>
</dbReference>
<dbReference type="STRING" id="3088.A0A383V7V8"/>
<evidence type="ECO:0000256" key="9">
    <source>
        <dbReference type="SAM" id="MobiDB-lite"/>
    </source>
</evidence>
<dbReference type="AlphaFoldDB" id="A0A383V7V8"/>
<keyword evidence="5" id="KW-0479">Metal-binding</keyword>
<feature type="region of interest" description="Disordered" evidence="9">
    <location>
        <begin position="297"/>
        <end position="329"/>
    </location>
</feature>
<proteinExistence type="inferred from homology"/>
<organism evidence="11 12">
    <name type="scientific">Tetradesmus obliquus</name>
    <name type="common">Green alga</name>
    <name type="synonym">Acutodesmus obliquus</name>
    <dbReference type="NCBI Taxonomy" id="3088"/>
    <lineage>
        <taxon>Eukaryota</taxon>
        <taxon>Viridiplantae</taxon>
        <taxon>Chlorophyta</taxon>
        <taxon>core chlorophytes</taxon>
        <taxon>Chlorophyceae</taxon>
        <taxon>CS clade</taxon>
        <taxon>Sphaeropleales</taxon>
        <taxon>Scenedesmaceae</taxon>
        <taxon>Tetradesmus</taxon>
    </lineage>
</organism>
<dbReference type="InterPro" id="IPR044099">
    <property type="entry name" value="Dcp2_NUDIX"/>
</dbReference>
<name>A0A383V7V8_TETOB</name>
<accession>A0A383V7V8</accession>
<keyword evidence="7" id="KW-0694">RNA-binding</keyword>
<dbReference type="Pfam" id="PF00293">
    <property type="entry name" value="NUDIX"/>
    <property type="match status" value="1"/>
</dbReference>
<dbReference type="Proteomes" id="UP000256970">
    <property type="component" value="Unassembled WGS sequence"/>
</dbReference>
<dbReference type="SUPFAM" id="SSF140586">
    <property type="entry name" value="Dcp2 domain-like"/>
    <property type="match status" value="1"/>
</dbReference>
<dbReference type="InterPro" id="IPR036189">
    <property type="entry name" value="DCP2_BoxA_sf"/>
</dbReference>
<evidence type="ECO:0000256" key="3">
    <source>
        <dbReference type="ARBA" id="ARBA00005279"/>
    </source>
</evidence>
<keyword evidence="12" id="KW-1185">Reference proteome</keyword>
<dbReference type="EMBL" id="FNXT01000088">
    <property type="protein sequence ID" value="SZX60674.1"/>
    <property type="molecule type" value="Genomic_DNA"/>
</dbReference>
<dbReference type="InterPro" id="IPR007722">
    <property type="entry name" value="DCP2_BoxA"/>
</dbReference>
<dbReference type="GO" id="GO:0005737">
    <property type="term" value="C:cytoplasm"/>
    <property type="evidence" value="ECO:0007669"/>
    <property type="project" value="UniProtKB-SubCell"/>
</dbReference>
<feature type="region of interest" description="Disordered" evidence="9">
    <location>
        <begin position="251"/>
        <end position="285"/>
    </location>
</feature>
<comment type="similarity">
    <text evidence="3">Belongs to the Nudix hydrolase family. DCP2 subfamily.</text>
</comment>
<evidence type="ECO:0000256" key="6">
    <source>
        <dbReference type="ARBA" id="ARBA00022801"/>
    </source>
</evidence>
<dbReference type="CDD" id="cd03672">
    <property type="entry name" value="NUDIX_Dcp2p_Nudt20"/>
    <property type="match status" value="1"/>
</dbReference>
<keyword evidence="4" id="KW-0963">Cytoplasm</keyword>
<evidence type="ECO:0000256" key="2">
    <source>
        <dbReference type="ARBA" id="ARBA00004496"/>
    </source>
</evidence>
<dbReference type="GO" id="GO:0030145">
    <property type="term" value="F:manganese ion binding"/>
    <property type="evidence" value="ECO:0007669"/>
    <property type="project" value="InterPro"/>
</dbReference>
<dbReference type="PANTHER" id="PTHR23114:SF17">
    <property type="entry name" value="M7GPPPN-MRNA HYDROLASE"/>
    <property type="match status" value="1"/>
</dbReference>
<dbReference type="PANTHER" id="PTHR23114">
    <property type="entry name" value="M7GPPPN-MRNA HYDROLASE"/>
    <property type="match status" value="1"/>
</dbReference>
<evidence type="ECO:0000259" key="10">
    <source>
        <dbReference type="PROSITE" id="PS51462"/>
    </source>
</evidence>
<dbReference type="GO" id="GO:0000290">
    <property type="term" value="P:deadenylation-dependent decapping of nuclear-transcribed mRNA"/>
    <property type="evidence" value="ECO:0007669"/>
    <property type="project" value="InterPro"/>
</dbReference>
<dbReference type="Gene3D" id="1.10.10.1050">
    <property type="entry name" value="Dcp2, box A domain"/>
    <property type="match status" value="1"/>
</dbReference>
<dbReference type="GO" id="GO:0000184">
    <property type="term" value="P:nuclear-transcribed mRNA catabolic process, nonsense-mediated decay"/>
    <property type="evidence" value="ECO:0007669"/>
    <property type="project" value="InterPro"/>
</dbReference>
<dbReference type="Pfam" id="PF05026">
    <property type="entry name" value="DCP2"/>
    <property type="match status" value="1"/>
</dbReference>
<evidence type="ECO:0000256" key="5">
    <source>
        <dbReference type="ARBA" id="ARBA00022723"/>
    </source>
</evidence>
<feature type="domain" description="Nudix hydrolase" evidence="10">
    <location>
        <begin position="94"/>
        <end position="223"/>
    </location>
</feature>
<dbReference type="InterPro" id="IPR020084">
    <property type="entry name" value="NUDIX_hydrolase_CS"/>
</dbReference>
<dbReference type="GO" id="GO:0003723">
    <property type="term" value="F:RNA binding"/>
    <property type="evidence" value="ECO:0007669"/>
    <property type="project" value="UniProtKB-KW"/>
</dbReference>
<dbReference type="InterPro" id="IPR015797">
    <property type="entry name" value="NUDIX_hydrolase-like_dom_sf"/>
</dbReference>
<comment type="cofactor">
    <cofactor evidence="1">
        <name>Mn(2+)</name>
        <dbReference type="ChEBI" id="CHEBI:29035"/>
    </cofactor>
</comment>
<dbReference type="PROSITE" id="PS00893">
    <property type="entry name" value="NUDIX_BOX"/>
    <property type="match status" value="1"/>
</dbReference>
<dbReference type="Gene3D" id="3.90.79.10">
    <property type="entry name" value="Nucleoside Triphosphate Pyrophosphohydrolase"/>
    <property type="match status" value="1"/>
</dbReference>
<evidence type="ECO:0000256" key="4">
    <source>
        <dbReference type="ARBA" id="ARBA00022490"/>
    </source>
</evidence>
<dbReference type="SUPFAM" id="SSF55811">
    <property type="entry name" value="Nudix"/>
    <property type="match status" value="1"/>
</dbReference>
<keyword evidence="8" id="KW-0464">Manganese</keyword>
<sequence length="415" mass="45939">MASNKTPGKELIQDITTRFILTAPAEQLTAFESIMFLVEQAHWYYEDFAREQDSSLRSLSLKDFAVVVFQNCPELRTYLDDIEQIMEHFKAFKKNVPVMGGILLDRTLQRVLLVKGWKNTACWGFPRGKIHKNETDAQCAVREVLEETGYDIEDLVVEEDFIELTLDGKRNKLYIVAGLDPDSAQFAPKCKGEIGGYAWHKVADLPATRDEGNQTFLSEDGVKHKFFMVWPYMKPLRRWIKKRLYNNPTWDMPVANSTPEQACPPQQQHQQHMQQQGSDGAGINVHMPYYPQQVQQLLGSDQPQQQAAASPQHRQQQQPGQQQGARPAGPNALQQLLNSASKGASSSRAANGSMSGSYCGPLAALFGAAAAATGAAAMDAAVAARAAVDCPRQFRFDSGSIMHALQPAAATAAQR</sequence>
<feature type="compositionally biased region" description="Low complexity" evidence="9">
    <location>
        <begin position="266"/>
        <end position="276"/>
    </location>
</feature>